<reference evidence="1" key="1">
    <citation type="submission" date="2023-03" db="EMBL/GenBank/DDBJ databases">
        <title>Actinoallomurus iriomotensis NBRC 103684.</title>
        <authorList>
            <person name="Ichikawa N."/>
            <person name="Sato H."/>
            <person name="Tonouchi N."/>
        </authorList>
    </citation>
    <scope>NUCLEOTIDE SEQUENCE</scope>
    <source>
        <strain evidence="1">NBRC 103684</strain>
    </source>
</reference>
<dbReference type="RefSeq" id="WP_285570976.1">
    <property type="nucleotide sequence ID" value="NZ_BSTK01000003.1"/>
</dbReference>
<evidence type="ECO:0000313" key="1">
    <source>
        <dbReference type="EMBL" id="GLY84837.1"/>
    </source>
</evidence>
<sequence>MTAGSVQGGLTVGAARQVRATVKVLGVGVQVVVQGSAGRDGAVRATSVQAG</sequence>
<dbReference type="Proteomes" id="UP001165074">
    <property type="component" value="Unassembled WGS sequence"/>
</dbReference>
<protein>
    <submittedName>
        <fullName evidence="1">Uncharacterized protein</fullName>
    </submittedName>
</protein>
<evidence type="ECO:0000313" key="2">
    <source>
        <dbReference type="Proteomes" id="UP001165074"/>
    </source>
</evidence>
<dbReference type="EMBL" id="BSTK01000003">
    <property type="protein sequence ID" value="GLY84837.1"/>
    <property type="molecule type" value="Genomic_DNA"/>
</dbReference>
<dbReference type="AlphaFoldDB" id="A0A9W6S303"/>
<accession>A0A9W6S303</accession>
<gene>
    <name evidence="1" type="ORF">Airi02_027660</name>
</gene>
<keyword evidence="2" id="KW-1185">Reference proteome</keyword>
<name>A0A9W6S303_9ACTN</name>
<proteinExistence type="predicted"/>
<organism evidence="1 2">
    <name type="scientific">Actinoallomurus iriomotensis</name>
    <dbReference type="NCBI Taxonomy" id="478107"/>
    <lineage>
        <taxon>Bacteria</taxon>
        <taxon>Bacillati</taxon>
        <taxon>Actinomycetota</taxon>
        <taxon>Actinomycetes</taxon>
        <taxon>Streptosporangiales</taxon>
        <taxon>Thermomonosporaceae</taxon>
        <taxon>Actinoallomurus</taxon>
    </lineage>
</organism>
<comment type="caution">
    <text evidence="1">The sequence shown here is derived from an EMBL/GenBank/DDBJ whole genome shotgun (WGS) entry which is preliminary data.</text>
</comment>